<dbReference type="EMBL" id="CAKXYY010000014">
    <property type="protein sequence ID" value="CAH2354154.1"/>
    <property type="molecule type" value="Genomic_DNA"/>
</dbReference>
<reference evidence="2" key="1">
    <citation type="submission" date="2022-03" db="EMBL/GenBank/DDBJ databases">
        <authorList>
            <person name="Legras J.-L."/>
            <person name="Devillers H."/>
            <person name="Grondin C."/>
        </authorList>
    </citation>
    <scope>NUCLEOTIDE SEQUENCE</scope>
    <source>
        <strain evidence="2">CLIB 1423</strain>
    </source>
</reference>
<accession>A0A9P0QRG2</accession>
<proteinExistence type="predicted"/>
<evidence type="ECO:0000313" key="2">
    <source>
        <dbReference type="EMBL" id="CAH2354154.1"/>
    </source>
</evidence>
<dbReference type="Pfam" id="PF08737">
    <property type="entry name" value="Rgp1"/>
    <property type="match status" value="1"/>
</dbReference>
<organism evidence="2 3">
    <name type="scientific">[Candida] railenensis</name>
    <dbReference type="NCBI Taxonomy" id="45579"/>
    <lineage>
        <taxon>Eukaryota</taxon>
        <taxon>Fungi</taxon>
        <taxon>Dikarya</taxon>
        <taxon>Ascomycota</taxon>
        <taxon>Saccharomycotina</taxon>
        <taxon>Pichiomycetes</taxon>
        <taxon>Debaryomycetaceae</taxon>
        <taxon>Kurtzmaniella</taxon>
    </lineage>
</organism>
<dbReference type="AlphaFoldDB" id="A0A9P0QRG2"/>
<evidence type="ECO:0000313" key="3">
    <source>
        <dbReference type="Proteomes" id="UP000837801"/>
    </source>
</evidence>
<dbReference type="Proteomes" id="UP000837801">
    <property type="component" value="Unassembled WGS sequence"/>
</dbReference>
<evidence type="ECO:0000256" key="1">
    <source>
        <dbReference type="SAM" id="MobiDB-lite"/>
    </source>
</evidence>
<comment type="caution">
    <text evidence="2">The sequence shown here is derived from an EMBL/GenBank/DDBJ whole genome shotgun (WGS) entry which is preliminary data.</text>
</comment>
<dbReference type="PANTHER" id="PTHR12507">
    <property type="entry name" value="REDUCED GROWTH PHENOTYPE 1 RGP1, YEAST -RELATED"/>
    <property type="match status" value="1"/>
</dbReference>
<protein>
    <submittedName>
        <fullName evidence="2">Uncharacterized protein</fullName>
    </submittedName>
</protein>
<dbReference type="OrthoDB" id="1918at2759"/>
<sequence length="688" mass="77861">MAGPQYTKRISNQLSISLSYVASEDPSKVECLISFKNISNHNVVINPEASQEQNGNGSWLSSMFGEKKNSSNLEKEKLTLNTKDAQPLNIFLGYVQLFGYVVCNYKFELNDGNAISSLGGDDGTGSNDEGDIDSGDNENEYDDSNQEGLKDYQLWSNKDYIQQYNNDDLDDQVKHEGWPKDLKLSEILDTTPFISQSYKDRMIIGGKIGGIEDLVVVDEDRSIAQQQQQQSKQSDGKFQIDKYKRSLLQDLVAGFNTFPEPTGNAGNGADGIELIREISDAILPFYATSQSLLFSDVSLKKDETKLFRIQFPRLKEFPPSYNTKSTGMTGDQGLLSIRYQLAVGLSEMNSKVGVLQPRTVYFPYEVRAEYVKNDESYLLPDYLRRTTIDQSWKVLKIENEDEKSISKEEDAAAQSTVEEDIEKLDKQSFLEDLTNLIDSDLRNMPLISSTERRKSIPAINENAVDGLNPQLPKHLKTQYQIRLNNKELCLVSIKKPYYHLGEDINFVIDAANSAHNGTRIVGTTAHLEAHEVFHCKIGKSQADKDYTNIFKVSPYLKINSFASSMTQSTSSSNASTTLMNGSINIPNYLTTQFQSSRLFDLQYFLVFKFVLKDFFEEEENTELEANTVQRNENIDSNEHEETLLEATPRTANDVLPRDAHDTQFSMFRKHHIDNTGSEFKFKLPINLI</sequence>
<feature type="region of interest" description="Disordered" evidence="1">
    <location>
        <begin position="117"/>
        <end position="148"/>
    </location>
</feature>
<keyword evidence="3" id="KW-1185">Reference proteome</keyword>
<name>A0A9P0QRG2_9ASCO</name>
<feature type="compositionally biased region" description="Acidic residues" evidence="1">
    <location>
        <begin position="128"/>
        <end position="145"/>
    </location>
</feature>
<gene>
    <name evidence="2" type="ORF">CLIB1423_14S03312</name>
</gene>
<dbReference type="InterPro" id="IPR014848">
    <property type="entry name" value="Rgp1"/>
</dbReference>